<feature type="domain" description="C2H2-type" evidence="7">
    <location>
        <begin position="608"/>
        <end position="635"/>
    </location>
</feature>
<keyword evidence="4 6" id="KW-0863">Zinc-finger</keyword>
<feature type="domain" description="C2H2-type" evidence="7">
    <location>
        <begin position="636"/>
        <end position="663"/>
    </location>
</feature>
<feature type="domain" description="C2H2-type" evidence="7">
    <location>
        <begin position="496"/>
        <end position="523"/>
    </location>
</feature>
<feature type="domain" description="C2H2-type" evidence="7">
    <location>
        <begin position="468"/>
        <end position="495"/>
    </location>
</feature>
<feature type="domain" description="C2H2-type" evidence="7">
    <location>
        <begin position="664"/>
        <end position="691"/>
    </location>
</feature>
<keyword evidence="8" id="KW-1185">Reference proteome</keyword>
<evidence type="ECO:0000256" key="3">
    <source>
        <dbReference type="ARBA" id="ARBA00022737"/>
    </source>
</evidence>
<protein>
    <submittedName>
        <fullName evidence="9">Zinc finger protein 2-like isoform X4</fullName>
    </submittedName>
</protein>
<dbReference type="GeneID" id="106463885"/>
<keyword evidence="2" id="KW-0479">Metal-binding</keyword>
<dbReference type="RefSeq" id="XP_022247219.1">
    <property type="nucleotide sequence ID" value="XM_022391511.1"/>
</dbReference>
<proteinExistence type="inferred from homology"/>
<keyword evidence="5" id="KW-0862">Zinc</keyword>
<feature type="domain" description="C2H2-type" evidence="7">
    <location>
        <begin position="384"/>
        <end position="411"/>
    </location>
</feature>
<dbReference type="InterPro" id="IPR013087">
    <property type="entry name" value="Znf_C2H2_type"/>
</dbReference>
<feature type="domain" description="C2H2-type" evidence="7">
    <location>
        <begin position="524"/>
        <end position="551"/>
    </location>
</feature>
<organism evidence="8 9">
    <name type="scientific">Limulus polyphemus</name>
    <name type="common">Atlantic horseshoe crab</name>
    <dbReference type="NCBI Taxonomy" id="6850"/>
    <lineage>
        <taxon>Eukaryota</taxon>
        <taxon>Metazoa</taxon>
        <taxon>Ecdysozoa</taxon>
        <taxon>Arthropoda</taxon>
        <taxon>Chelicerata</taxon>
        <taxon>Merostomata</taxon>
        <taxon>Xiphosura</taxon>
        <taxon>Limulidae</taxon>
        <taxon>Limulus</taxon>
    </lineage>
</organism>
<dbReference type="InterPro" id="IPR036236">
    <property type="entry name" value="Znf_C2H2_sf"/>
</dbReference>
<feature type="domain" description="C2H2-type" evidence="7">
    <location>
        <begin position="412"/>
        <end position="439"/>
    </location>
</feature>
<evidence type="ECO:0000256" key="2">
    <source>
        <dbReference type="ARBA" id="ARBA00022723"/>
    </source>
</evidence>
<evidence type="ECO:0000259" key="7">
    <source>
        <dbReference type="PROSITE" id="PS50157"/>
    </source>
</evidence>
<sequence length="722" mass="83282">MEILKMKFEPFSDEEQEALLDIKLEKNEHESSTITSTTGKPDYMKETSLHTILKFEMIKEEKEDIYDGATEKNENIFVQEKIEHPGDLIGGNVISKFSESNDDDLDSLNYNDMNVKTKIEFQEEIEPVLESASEVLKMKVEPFSDEKQDAMINIKLEKNEDEAFTITGTTLTANYMEERSIHTLLKFGIIKEETEDNYDGATMKTENIFVQEKTEHPGDLLEDDVISKFSDNNDDVLDNSNYNDMDAKTKTEFQEEIKSVLESTSDMKTSVNMCCENQCPGYHVMKPEDHYTEVIKSSKPNNTICGETTVNGSNLKEFDIPQCNGKTYSCVVSGKEFRTMDNLTQEKRIQSGEKPYHCAAYGKDFERNGSLKQHERNHTGEKSYSCGICEKLFVSKYNLKIHQRIHTGEKPYSCEVCEKQFISKGELKKHQRIHTGEKPYSCTVCRKQFGTRGTLKLHQSIHSGEKPYSCMVCEKQFRTRNDLKIHQITHSSEKPYSCTVCGKNFGRKNNLKSHQIIHTEEKLYSCAVCAKKFKRNDELKKHQKTHISKKTYSCSVCQTHFWTMNSLKLHQRIHTEEKPHSCAVCGKHFFGSSNFEQHLRTHTEEKPSSCAVCGKQLGSKDELRSHLTTHIRVKPYSSDVCGERFLGSNNLRQHQRIHPRWKPHNCSFCGKYFKRTVELKVHQEIHTREEFNISVASIPRQSSMGDYNTTNWILIPVIDSTY</sequence>
<dbReference type="PROSITE" id="PS00028">
    <property type="entry name" value="ZINC_FINGER_C2H2_1"/>
    <property type="match status" value="10"/>
</dbReference>
<dbReference type="Pfam" id="PF00096">
    <property type="entry name" value="zf-C2H2"/>
    <property type="match status" value="8"/>
</dbReference>
<feature type="domain" description="C2H2-type" evidence="7">
    <location>
        <begin position="356"/>
        <end position="383"/>
    </location>
</feature>
<evidence type="ECO:0000256" key="1">
    <source>
        <dbReference type="ARBA" id="ARBA00006991"/>
    </source>
</evidence>
<dbReference type="InterPro" id="IPR050752">
    <property type="entry name" value="C2H2-ZF_domain"/>
</dbReference>
<accession>A0ABM1SUB3</accession>
<reference evidence="9" key="1">
    <citation type="submission" date="2025-08" db="UniProtKB">
        <authorList>
            <consortium name="RefSeq"/>
        </authorList>
    </citation>
    <scope>IDENTIFICATION</scope>
    <source>
        <tissue evidence="9">Muscle</tissue>
    </source>
</reference>
<keyword evidence="3" id="KW-0677">Repeat</keyword>
<feature type="domain" description="C2H2-type" evidence="7">
    <location>
        <begin position="552"/>
        <end position="579"/>
    </location>
</feature>
<dbReference type="Proteomes" id="UP000694941">
    <property type="component" value="Unplaced"/>
</dbReference>
<evidence type="ECO:0000256" key="6">
    <source>
        <dbReference type="PROSITE-ProRule" id="PRU00042"/>
    </source>
</evidence>
<dbReference type="Gene3D" id="3.30.160.60">
    <property type="entry name" value="Classic Zinc Finger"/>
    <property type="match status" value="13"/>
</dbReference>
<feature type="domain" description="C2H2-type" evidence="7">
    <location>
        <begin position="328"/>
        <end position="355"/>
    </location>
</feature>
<feature type="domain" description="C2H2-type" evidence="7">
    <location>
        <begin position="440"/>
        <end position="467"/>
    </location>
</feature>
<dbReference type="PANTHER" id="PTHR24384:SF218">
    <property type="entry name" value="ZINC FINGER PROTEIN 502"/>
    <property type="match status" value="1"/>
</dbReference>
<evidence type="ECO:0000256" key="5">
    <source>
        <dbReference type="ARBA" id="ARBA00022833"/>
    </source>
</evidence>
<dbReference type="Pfam" id="PF13912">
    <property type="entry name" value="zf-C2H2_6"/>
    <property type="match status" value="1"/>
</dbReference>
<evidence type="ECO:0000313" key="8">
    <source>
        <dbReference type="Proteomes" id="UP000694941"/>
    </source>
</evidence>
<gene>
    <name evidence="9" type="primary">LOC106463885</name>
</gene>
<dbReference type="PANTHER" id="PTHR24384">
    <property type="entry name" value="FINGER PUTATIVE TRANSCRIPTION FACTOR FAMILY-RELATED"/>
    <property type="match status" value="1"/>
</dbReference>
<evidence type="ECO:0000256" key="4">
    <source>
        <dbReference type="ARBA" id="ARBA00022771"/>
    </source>
</evidence>
<name>A0ABM1SUB3_LIMPO</name>
<feature type="domain" description="C2H2-type" evidence="7">
    <location>
        <begin position="580"/>
        <end position="607"/>
    </location>
</feature>
<comment type="similarity">
    <text evidence="1">Belongs to the krueppel C2H2-type zinc-finger protein family.</text>
</comment>
<dbReference type="SUPFAM" id="SSF57667">
    <property type="entry name" value="beta-beta-alpha zinc fingers"/>
    <property type="match status" value="7"/>
</dbReference>
<dbReference type="PROSITE" id="PS50157">
    <property type="entry name" value="ZINC_FINGER_C2H2_2"/>
    <property type="match status" value="13"/>
</dbReference>
<evidence type="ECO:0000313" key="9">
    <source>
        <dbReference type="RefSeq" id="XP_022247219.1"/>
    </source>
</evidence>
<dbReference type="SMART" id="SM00355">
    <property type="entry name" value="ZnF_C2H2"/>
    <property type="match status" value="12"/>
</dbReference>